<dbReference type="HOGENOM" id="CLU_168123_0_0_7"/>
<evidence type="ECO:0000313" key="3">
    <source>
        <dbReference type="Proteomes" id="UP000011721"/>
    </source>
</evidence>
<proteinExistence type="predicted"/>
<dbReference type="AlphaFoldDB" id="M1PJZ2"/>
<dbReference type="EMBL" id="CP003985">
    <property type="protein sequence ID" value="AGF76831.1"/>
    <property type="molecule type" value="Genomic_DNA"/>
</dbReference>
<evidence type="ECO:0000256" key="1">
    <source>
        <dbReference type="SAM" id="Phobius"/>
    </source>
</evidence>
<reference evidence="3" key="1">
    <citation type="journal article" date="2013" name="Stand. Genomic Sci.">
        <title>Complete genome sequence of Desulfocapsa sulfexigens, a marine deltaproteobacterium specialized in disproportionating inorganic sulfur compounds.</title>
        <authorList>
            <person name="Finster K.W."/>
            <person name="Kjeldsen K.U."/>
            <person name="Kube M."/>
            <person name="Reinhardt R."/>
            <person name="Mussmann M."/>
            <person name="Amann R."/>
            <person name="Schreiber L."/>
        </authorList>
    </citation>
    <scope>NUCLEOTIDE SEQUENCE [LARGE SCALE GENOMIC DNA]</scope>
    <source>
        <strain evidence="3">DSM 10523 / SB164P1</strain>
    </source>
</reference>
<organism evidence="2 3">
    <name type="scientific">Desulfocapsa sulfexigens (strain DSM 10523 / SB164P1)</name>
    <dbReference type="NCBI Taxonomy" id="1167006"/>
    <lineage>
        <taxon>Bacteria</taxon>
        <taxon>Pseudomonadati</taxon>
        <taxon>Thermodesulfobacteriota</taxon>
        <taxon>Desulfobulbia</taxon>
        <taxon>Desulfobulbales</taxon>
        <taxon>Desulfocapsaceae</taxon>
        <taxon>Desulfocapsa</taxon>
    </lineage>
</organism>
<keyword evidence="1" id="KW-0812">Transmembrane</keyword>
<gene>
    <name evidence="2" type="ordered locus">UWK_00246</name>
</gene>
<evidence type="ECO:0000313" key="2">
    <source>
        <dbReference type="EMBL" id="AGF76831.1"/>
    </source>
</evidence>
<sequence length="87" mass="9024">MKLFKNQSGQGMTEYIIIVAVIALAGIAAFSYFGKTVRNQTAAMSESLAGDKAAATTAITAADTSAGKAATEGTTDANLKDYVDRQE</sequence>
<dbReference type="Proteomes" id="UP000011721">
    <property type="component" value="Chromosome"/>
</dbReference>
<name>M1PJZ2_DESSD</name>
<keyword evidence="1" id="KW-0472">Membrane</keyword>
<keyword evidence="1" id="KW-1133">Transmembrane helix</keyword>
<accession>M1PJZ2</accession>
<feature type="transmembrane region" description="Helical" evidence="1">
    <location>
        <begin position="15"/>
        <end position="34"/>
    </location>
</feature>
<dbReference type="STRING" id="1167006.UWK_00246"/>
<dbReference type="KEGG" id="dsf:UWK_00246"/>
<protein>
    <recommendedName>
        <fullName evidence="4">Pilus assembly protein</fullName>
    </recommendedName>
</protein>
<evidence type="ECO:0008006" key="4">
    <source>
        <dbReference type="Google" id="ProtNLM"/>
    </source>
</evidence>
<keyword evidence="3" id="KW-1185">Reference proteome</keyword>